<accession>A0A0H5QP30</accession>
<feature type="region of interest" description="Disordered" evidence="1">
    <location>
        <begin position="1"/>
        <end position="29"/>
    </location>
</feature>
<feature type="transmembrane region" description="Helical" evidence="2">
    <location>
        <begin position="165"/>
        <end position="184"/>
    </location>
</feature>
<keyword evidence="2" id="KW-0472">Membrane</keyword>
<name>A0A0H5QP30_9EUKA</name>
<dbReference type="EMBL" id="HACM01002920">
    <property type="protein sequence ID" value="CRZ03362.1"/>
    <property type="molecule type" value="Transcribed_RNA"/>
</dbReference>
<protein>
    <recommendedName>
        <fullName evidence="3">Sugar phosphate transporter domain-containing protein</fullName>
    </recommendedName>
</protein>
<evidence type="ECO:0000256" key="1">
    <source>
        <dbReference type="SAM" id="MobiDB-lite"/>
    </source>
</evidence>
<evidence type="ECO:0000256" key="2">
    <source>
        <dbReference type="SAM" id="Phobius"/>
    </source>
</evidence>
<keyword evidence="2" id="KW-0812">Transmembrane</keyword>
<feature type="transmembrane region" description="Helical" evidence="2">
    <location>
        <begin position="334"/>
        <end position="352"/>
    </location>
</feature>
<keyword evidence="2" id="KW-1133">Transmembrane helix</keyword>
<evidence type="ECO:0000313" key="4">
    <source>
        <dbReference type="EMBL" id="CRZ03362.1"/>
    </source>
</evidence>
<dbReference type="Pfam" id="PF03151">
    <property type="entry name" value="TPT"/>
    <property type="match status" value="1"/>
</dbReference>
<feature type="transmembrane region" description="Helical" evidence="2">
    <location>
        <begin position="73"/>
        <end position="93"/>
    </location>
</feature>
<dbReference type="AlphaFoldDB" id="A0A0H5QP30"/>
<feature type="transmembrane region" description="Helical" evidence="2">
    <location>
        <begin position="271"/>
        <end position="293"/>
    </location>
</feature>
<feature type="transmembrane region" description="Helical" evidence="2">
    <location>
        <begin position="190"/>
        <end position="212"/>
    </location>
</feature>
<feature type="transmembrane region" description="Helical" evidence="2">
    <location>
        <begin position="224"/>
        <end position="243"/>
    </location>
</feature>
<evidence type="ECO:0000259" key="3">
    <source>
        <dbReference type="Pfam" id="PF03151"/>
    </source>
</evidence>
<proteinExistence type="predicted"/>
<dbReference type="InterPro" id="IPR004853">
    <property type="entry name" value="Sugar_P_trans_dom"/>
</dbReference>
<feature type="transmembrane region" description="Helical" evidence="2">
    <location>
        <begin position="305"/>
        <end position="328"/>
    </location>
</feature>
<feature type="domain" description="Sugar phosphate transporter" evidence="3">
    <location>
        <begin position="47"/>
        <end position="304"/>
    </location>
</feature>
<feature type="transmembrane region" description="Helical" evidence="2">
    <location>
        <begin position="44"/>
        <end position="61"/>
    </location>
</feature>
<sequence length="380" mass="43152">MQSTGGVRARFADGRRPSDFPAVSPAPSRAPVVRDRGCFGTHSNRTVFFAWFILIGFYYSSRFKVLQSIEVPWALSLLQMLIGLPLLTVVWIVRRKNLPTWLTLDDVLQLIPISICHTLSHLAFLDIDAKTLSTSYFYEAIRVFEPFWTALFARYLLDESYSKRCYMYLAFFVFSLGSAGFYFLAYQADLLFCSMVVTFSSSLRYILALRLLRSSKRIGGITNLYFLISIMSTGFVCLATIIVDGSTNSVEQLLIISLFDSKSEQLGSSRIIAWIGISGVCFFLMNYLAFCFLDFAEAVVPHSFAITFLLFLGRRFAILSPFLFFIPILALPELFASIMASLSVWLFLRSLYRPAKPRPKRIPVYPTRYSTRPRIGALVS</sequence>
<reference evidence="4" key="1">
    <citation type="submission" date="2015-04" db="EMBL/GenBank/DDBJ databases">
        <title>The genome sequence of the plant pathogenic Rhizarian Plasmodiophora brassicae reveals insights in its biotrophic life cycle and the origin of chitin synthesis.</title>
        <authorList>
            <person name="Schwelm A."/>
            <person name="Fogelqvist J."/>
            <person name="Knaust A."/>
            <person name="Julke S."/>
            <person name="Lilja T."/>
            <person name="Dhandapani V."/>
            <person name="Bonilla-Rosso G."/>
            <person name="Karlsson M."/>
            <person name="Shevchenko A."/>
            <person name="Choi S.R."/>
            <person name="Kim H.G."/>
            <person name="Park J.Y."/>
            <person name="Lim Y.P."/>
            <person name="Ludwig-Muller J."/>
            <person name="Dixelius C."/>
        </authorList>
    </citation>
    <scope>NUCLEOTIDE SEQUENCE</scope>
    <source>
        <tissue evidence="4">Potato root galls</tissue>
    </source>
</reference>
<organism evidence="4">
    <name type="scientific">Spongospora subterranea</name>
    <dbReference type="NCBI Taxonomy" id="70186"/>
    <lineage>
        <taxon>Eukaryota</taxon>
        <taxon>Sar</taxon>
        <taxon>Rhizaria</taxon>
        <taxon>Endomyxa</taxon>
        <taxon>Phytomyxea</taxon>
        <taxon>Plasmodiophorida</taxon>
        <taxon>Plasmodiophoridae</taxon>
        <taxon>Spongospora</taxon>
    </lineage>
</organism>